<dbReference type="EMBL" id="JAHWGI010000341">
    <property type="protein sequence ID" value="KAK3913885.1"/>
    <property type="molecule type" value="Genomic_DNA"/>
</dbReference>
<comment type="caution">
    <text evidence="1">The sequence shown here is derived from an EMBL/GenBank/DDBJ whole genome shotgun (WGS) entry which is preliminary data.</text>
</comment>
<reference evidence="1" key="2">
    <citation type="journal article" date="2023" name="BMC Genomics">
        <title>Pest status, molecular evolution, and epigenetic factors derived from the genome assembly of Frankliniella fusca, a thysanopteran phytovirus vector.</title>
        <authorList>
            <person name="Catto M.A."/>
            <person name="Labadie P.E."/>
            <person name="Jacobson A.L."/>
            <person name="Kennedy G.G."/>
            <person name="Srinivasan R."/>
            <person name="Hunt B.G."/>
        </authorList>
    </citation>
    <scope>NUCLEOTIDE SEQUENCE</scope>
    <source>
        <strain evidence="1">PL_HMW_Pooled</strain>
    </source>
</reference>
<evidence type="ECO:0000313" key="1">
    <source>
        <dbReference type="EMBL" id="KAK3913885.1"/>
    </source>
</evidence>
<reference evidence="1" key="1">
    <citation type="submission" date="2021-07" db="EMBL/GenBank/DDBJ databases">
        <authorList>
            <person name="Catto M.A."/>
            <person name="Jacobson A."/>
            <person name="Kennedy G."/>
            <person name="Labadie P."/>
            <person name="Hunt B.G."/>
            <person name="Srinivasan R."/>
        </authorList>
    </citation>
    <scope>NUCLEOTIDE SEQUENCE</scope>
    <source>
        <strain evidence="1">PL_HMW_Pooled</strain>
        <tissue evidence="1">Head</tissue>
    </source>
</reference>
<evidence type="ECO:0000313" key="2">
    <source>
        <dbReference type="Proteomes" id="UP001219518"/>
    </source>
</evidence>
<proteinExistence type="predicted"/>
<protein>
    <submittedName>
        <fullName evidence="1">Halorhodopsin</fullName>
    </submittedName>
</protein>
<accession>A0AAE1H2S2</accession>
<organism evidence="1 2">
    <name type="scientific">Frankliniella fusca</name>
    <dbReference type="NCBI Taxonomy" id="407009"/>
    <lineage>
        <taxon>Eukaryota</taxon>
        <taxon>Metazoa</taxon>
        <taxon>Ecdysozoa</taxon>
        <taxon>Arthropoda</taxon>
        <taxon>Hexapoda</taxon>
        <taxon>Insecta</taxon>
        <taxon>Pterygota</taxon>
        <taxon>Neoptera</taxon>
        <taxon>Paraneoptera</taxon>
        <taxon>Thysanoptera</taxon>
        <taxon>Terebrantia</taxon>
        <taxon>Thripoidea</taxon>
        <taxon>Thripidae</taxon>
        <taxon>Frankliniella</taxon>
    </lineage>
</organism>
<gene>
    <name evidence="1" type="ORF">KUF71_023303</name>
</gene>
<dbReference type="AlphaFoldDB" id="A0AAE1H2S2"/>
<keyword evidence="2" id="KW-1185">Reference proteome</keyword>
<name>A0AAE1H2S2_9NEOP</name>
<dbReference type="Proteomes" id="UP001219518">
    <property type="component" value="Unassembled WGS sequence"/>
</dbReference>
<sequence length="106" mass="11580">MCFTPFRRDVLLFKTRRDNDGGDDSDAGVGGRTVQCVLSVCGADVPVRDGAVHCEEYDGVPCSWGRHDVWELSSPSPTKNTTSEDDEGAHPIHIQAGGVFKVIVFW</sequence>